<proteinExistence type="predicted"/>
<dbReference type="InterPro" id="IPR036612">
    <property type="entry name" value="KH_dom_type_1_sf"/>
</dbReference>
<dbReference type="SMART" id="SM00322">
    <property type="entry name" value="KH"/>
    <property type="match status" value="3"/>
</dbReference>
<feature type="compositionally biased region" description="Basic and acidic residues" evidence="3">
    <location>
        <begin position="463"/>
        <end position="487"/>
    </location>
</feature>
<feature type="domain" description="K Homology" evidence="4">
    <location>
        <begin position="395"/>
        <end position="465"/>
    </location>
</feature>
<reference evidence="5 6" key="1">
    <citation type="submission" date="2017-10" db="EMBL/GenBank/DDBJ databases">
        <title>Comparative genomics in systemic dimorphic fungi from Ajellomycetaceae.</title>
        <authorList>
            <person name="Munoz J.F."/>
            <person name="Mcewen J.G."/>
            <person name="Clay O.K."/>
            <person name="Cuomo C.A."/>
        </authorList>
    </citation>
    <scope>NUCLEOTIDE SEQUENCE [LARGE SCALE GENOMIC DNA]</scope>
    <source>
        <strain evidence="5 6">UAMH7299</strain>
    </source>
</reference>
<keyword evidence="1" id="KW-0677">Repeat</keyword>
<dbReference type="Gene3D" id="3.30.1370.10">
    <property type="entry name" value="K Homology domain, type 1"/>
    <property type="match status" value="3"/>
</dbReference>
<organism evidence="5 6">
    <name type="scientific">Polytolypa hystricis (strain UAMH7299)</name>
    <dbReference type="NCBI Taxonomy" id="1447883"/>
    <lineage>
        <taxon>Eukaryota</taxon>
        <taxon>Fungi</taxon>
        <taxon>Dikarya</taxon>
        <taxon>Ascomycota</taxon>
        <taxon>Pezizomycotina</taxon>
        <taxon>Eurotiomycetes</taxon>
        <taxon>Eurotiomycetidae</taxon>
        <taxon>Onygenales</taxon>
        <taxon>Onygenales incertae sedis</taxon>
        <taxon>Polytolypa</taxon>
    </lineage>
</organism>
<keyword evidence="6" id="KW-1185">Reference proteome</keyword>
<dbReference type="InterPro" id="IPR004087">
    <property type="entry name" value="KH_dom"/>
</dbReference>
<feature type="region of interest" description="Disordered" evidence="3">
    <location>
        <begin position="541"/>
        <end position="560"/>
    </location>
</feature>
<feature type="compositionally biased region" description="Basic and acidic residues" evidence="3">
    <location>
        <begin position="129"/>
        <end position="158"/>
    </location>
</feature>
<dbReference type="InterPro" id="IPR004088">
    <property type="entry name" value="KH_dom_type_1"/>
</dbReference>
<feature type="region of interest" description="Disordered" evidence="3">
    <location>
        <begin position="463"/>
        <end position="523"/>
    </location>
</feature>
<dbReference type="Pfam" id="PF00013">
    <property type="entry name" value="KH_1"/>
    <property type="match status" value="3"/>
</dbReference>
<dbReference type="OrthoDB" id="5204190at2759"/>
<dbReference type="EMBL" id="PDNA01000008">
    <property type="protein sequence ID" value="PGH27247.1"/>
    <property type="molecule type" value="Genomic_DNA"/>
</dbReference>
<evidence type="ECO:0000256" key="2">
    <source>
        <dbReference type="PROSITE-ProRule" id="PRU00117"/>
    </source>
</evidence>
<feature type="compositionally biased region" description="Pro residues" evidence="3">
    <location>
        <begin position="548"/>
        <end position="560"/>
    </location>
</feature>
<evidence type="ECO:0000256" key="1">
    <source>
        <dbReference type="ARBA" id="ARBA00022737"/>
    </source>
</evidence>
<dbReference type="Proteomes" id="UP000224634">
    <property type="component" value="Unassembled WGS sequence"/>
</dbReference>
<sequence length="560" mass="60139">MGDQQNISQILAALVAQRPSGTPGQEPSPTQLSQLQQSLSGAYQPSAPPANLSNYPLPSPDNSGSLDISGVKPDNTGSVSIADAIAKARGIAAEKGIMHDPNRARGPDPRHDTRPYHCSPSPAESPARAARETYRDNYNPYRDERRGNGRDYARERSFSPRPAGRARENFSPPPGRRFRGPGDRSPPPPSRRMGAADDNVEMINIEANLVGLIIGRQGDNLRRIESDTGTRIQFLEPDPTGTIRLCKITGNKMARIDAKEEINRVITEGRGAPRPPLGGHAERPAARPQVAPLDDNTTQIMVPDRTVGLIIGRHGETIRDLQERSGCHVNIVSEAKSINGLRPVNLVGSPEATAKAKDFILEIVESDTRQLANAPQREPRGGYSMSGDAGGGTGERVTDSLMIPGDAVGMIIGKGGDTIKEIQASAGCRINIQPPTGRDSEREVTLTGPRHAIEQAKGIILEKLEGAEHRTRSQPPRREDPYSDRYSRPQHQPQPYYQESSGPSQPPPSAPQPAGGDSADPYASYGGYQNYLAIWYAAMAQQQQGGQGPPPPGAPGPPGV</sequence>
<feature type="domain" description="K Homology" evidence="4">
    <location>
        <begin position="197"/>
        <end position="267"/>
    </location>
</feature>
<feature type="compositionally biased region" description="Basic and acidic residues" evidence="3">
    <location>
        <begin position="96"/>
        <end position="115"/>
    </location>
</feature>
<feature type="compositionally biased region" description="Low complexity" evidence="3">
    <location>
        <begin position="493"/>
        <end position="503"/>
    </location>
</feature>
<protein>
    <recommendedName>
        <fullName evidence="4">K Homology domain-containing protein</fullName>
    </recommendedName>
</protein>
<gene>
    <name evidence="5" type="ORF">AJ80_00957</name>
</gene>
<dbReference type="GO" id="GO:0003723">
    <property type="term" value="F:RNA binding"/>
    <property type="evidence" value="ECO:0007669"/>
    <property type="project" value="UniProtKB-UniRule"/>
</dbReference>
<accession>A0A2B7Z341</accession>
<dbReference type="CDD" id="cd00105">
    <property type="entry name" value="KH-I"/>
    <property type="match status" value="1"/>
</dbReference>
<feature type="compositionally biased region" description="Polar residues" evidence="3">
    <location>
        <begin position="51"/>
        <end position="66"/>
    </location>
</feature>
<evidence type="ECO:0000313" key="5">
    <source>
        <dbReference type="EMBL" id="PGH27247.1"/>
    </source>
</evidence>
<feature type="domain" description="K Homology" evidence="4">
    <location>
        <begin position="294"/>
        <end position="365"/>
    </location>
</feature>
<feature type="region of interest" description="Disordered" evidence="3">
    <location>
        <begin position="92"/>
        <end position="195"/>
    </location>
</feature>
<evidence type="ECO:0000259" key="4">
    <source>
        <dbReference type="SMART" id="SM00322"/>
    </source>
</evidence>
<dbReference type="STRING" id="1447883.A0A2B7Z341"/>
<feature type="compositionally biased region" description="Low complexity" evidence="3">
    <location>
        <begin position="119"/>
        <end position="128"/>
    </location>
</feature>
<comment type="caution">
    <text evidence="5">The sequence shown here is derived from an EMBL/GenBank/DDBJ whole genome shotgun (WGS) entry which is preliminary data.</text>
</comment>
<name>A0A2B7Z341_POLH7</name>
<feature type="compositionally biased region" description="Polar residues" evidence="3">
    <location>
        <begin position="19"/>
        <end position="30"/>
    </location>
</feature>
<dbReference type="SUPFAM" id="SSF54791">
    <property type="entry name" value="Eukaryotic type KH-domain (KH-domain type I)"/>
    <property type="match status" value="3"/>
</dbReference>
<dbReference type="PANTHER" id="PTHR10288">
    <property type="entry name" value="KH DOMAIN CONTAINING RNA BINDING PROTEIN"/>
    <property type="match status" value="1"/>
</dbReference>
<dbReference type="PROSITE" id="PS50084">
    <property type="entry name" value="KH_TYPE_1"/>
    <property type="match status" value="3"/>
</dbReference>
<feature type="compositionally biased region" description="Low complexity" evidence="3">
    <location>
        <begin position="31"/>
        <end position="40"/>
    </location>
</feature>
<feature type="region of interest" description="Disordered" evidence="3">
    <location>
        <begin position="17"/>
        <end position="77"/>
    </location>
</feature>
<feature type="region of interest" description="Disordered" evidence="3">
    <location>
        <begin position="371"/>
        <end position="395"/>
    </location>
</feature>
<evidence type="ECO:0000313" key="6">
    <source>
        <dbReference type="Proteomes" id="UP000224634"/>
    </source>
</evidence>
<evidence type="ECO:0000256" key="3">
    <source>
        <dbReference type="SAM" id="MobiDB-lite"/>
    </source>
</evidence>
<dbReference type="AlphaFoldDB" id="A0A2B7Z341"/>
<feature type="region of interest" description="Disordered" evidence="3">
    <location>
        <begin position="267"/>
        <end position="290"/>
    </location>
</feature>
<keyword evidence="2" id="KW-0694">RNA-binding</keyword>